<reference evidence="6 7" key="1">
    <citation type="journal article" date="2019" name="Nat. Ecol. Evol.">
        <title>Megaphylogeny resolves global patterns of mushroom evolution.</title>
        <authorList>
            <person name="Varga T."/>
            <person name="Krizsan K."/>
            <person name="Foldi C."/>
            <person name="Dima B."/>
            <person name="Sanchez-Garcia M."/>
            <person name="Sanchez-Ramirez S."/>
            <person name="Szollosi G.J."/>
            <person name="Szarkandi J.G."/>
            <person name="Papp V."/>
            <person name="Albert L."/>
            <person name="Andreopoulos W."/>
            <person name="Angelini C."/>
            <person name="Antonin V."/>
            <person name="Barry K.W."/>
            <person name="Bougher N.L."/>
            <person name="Buchanan P."/>
            <person name="Buyck B."/>
            <person name="Bense V."/>
            <person name="Catcheside P."/>
            <person name="Chovatia M."/>
            <person name="Cooper J."/>
            <person name="Damon W."/>
            <person name="Desjardin D."/>
            <person name="Finy P."/>
            <person name="Geml J."/>
            <person name="Haridas S."/>
            <person name="Hughes K."/>
            <person name="Justo A."/>
            <person name="Karasinski D."/>
            <person name="Kautmanova I."/>
            <person name="Kiss B."/>
            <person name="Kocsube S."/>
            <person name="Kotiranta H."/>
            <person name="LaButti K.M."/>
            <person name="Lechner B.E."/>
            <person name="Liimatainen K."/>
            <person name="Lipzen A."/>
            <person name="Lukacs Z."/>
            <person name="Mihaltcheva S."/>
            <person name="Morgado L.N."/>
            <person name="Niskanen T."/>
            <person name="Noordeloos M.E."/>
            <person name="Ohm R.A."/>
            <person name="Ortiz-Santana B."/>
            <person name="Ovrebo C."/>
            <person name="Racz N."/>
            <person name="Riley R."/>
            <person name="Savchenko A."/>
            <person name="Shiryaev A."/>
            <person name="Soop K."/>
            <person name="Spirin V."/>
            <person name="Szebenyi C."/>
            <person name="Tomsovsky M."/>
            <person name="Tulloss R.E."/>
            <person name="Uehling J."/>
            <person name="Grigoriev I.V."/>
            <person name="Vagvolgyi C."/>
            <person name="Papp T."/>
            <person name="Martin F.M."/>
            <person name="Miettinen O."/>
            <person name="Hibbett D.S."/>
            <person name="Nagy L.G."/>
        </authorList>
    </citation>
    <scope>NUCLEOTIDE SEQUENCE [LARGE SCALE GENOMIC DNA]</scope>
    <source>
        <strain evidence="6 7">FP101781</strain>
    </source>
</reference>
<keyword evidence="7" id="KW-1185">Reference proteome</keyword>
<dbReference type="Proteomes" id="UP000298030">
    <property type="component" value="Unassembled WGS sequence"/>
</dbReference>
<keyword evidence="3" id="KW-0288">FMN</keyword>
<protein>
    <submittedName>
        <fullName evidence="6">FMN-linked oxidoreductase</fullName>
    </submittedName>
</protein>
<dbReference type="SUPFAM" id="SSF51395">
    <property type="entry name" value="FMN-linked oxidoreductases"/>
    <property type="match status" value="1"/>
</dbReference>
<evidence type="ECO:0000256" key="2">
    <source>
        <dbReference type="ARBA" id="ARBA00022630"/>
    </source>
</evidence>
<comment type="similarity">
    <text evidence="1">Belongs to the NADH:flavin oxidoreductase/NADH oxidase family.</text>
</comment>
<dbReference type="PANTHER" id="PTHR43656">
    <property type="entry name" value="BINDING OXIDOREDUCTASE, PUTATIVE (AFU_ORTHOLOGUE AFUA_2G08260)-RELATED"/>
    <property type="match status" value="1"/>
</dbReference>
<dbReference type="Pfam" id="PF00724">
    <property type="entry name" value="Oxidored_FMN"/>
    <property type="match status" value="1"/>
</dbReference>
<evidence type="ECO:0000259" key="5">
    <source>
        <dbReference type="Pfam" id="PF00724"/>
    </source>
</evidence>
<dbReference type="Gene3D" id="3.20.20.70">
    <property type="entry name" value="Aldolase class I"/>
    <property type="match status" value="1"/>
</dbReference>
<dbReference type="OrthoDB" id="1663137at2759"/>
<name>A0A4Y7TPV6_COPMI</name>
<dbReference type="InterPro" id="IPR051799">
    <property type="entry name" value="NADH_flavin_oxidoreductase"/>
</dbReference>
<sequence>MPPSPVFEPVMLPCGKVVQNRLCKVALYEHVANFRGGGPNDHHFSLYEAWSQGTPGYGLVFTGNTQVSDEHLTLGRDITIPHQLSDETLEPYKKLANAIHSNSTSLAIMQLSHTGRQSSNLITGRLKAPLAPSAVPLGGDIPWSDFGKRFFYWAMFRTPTPMSTEDIGNVVSRFVMGAKTAAQSGFDGIQLHAAHGYLLAQFLSPKTNKRTDEYAVTNEGGELRILRFLVDEVRKVVPKDFIVGVKLNAGDYTTAASDDPTLTPKEERALGHMKQIASWGGVDFIEISGGDYETVEFLETRDDEEGASSKPISARQAFFAHISSKAIDVLASLPRTPTSPPVPLVMLTGGLKSPAALHSALIHNHAQLLGIGRAAVLTPNLPEVLDKLAKEKDPSEWPAASFAPDPVIEAPSFLPKAPLVGAGANMSWYSLHMRFMGDRIRGKPAPQEYPDYSIDGTKAVGKLWWWLA</sequence>
<evidence type="ECO:0000256" key="1">
    <source>
        <dbReference type="ARBA" id="ARBA00005979"/>
    </source>
</evidence>
<dbReference type="InterPro" id="IPR013785">
    <property type="entry name" value="Aldolase_TIM"/>
</dbReference>
<dbReference type="EMBL" id="QPFP01000006">
    <property type="protein sequence ID" value="TEB36230.1"/>
    <property type="molecule type" value="Genomic_DNA"/>
</dbReference>
<keyword evidence="2" id="KW-0285">Flavoprotein</keyword>
<evidence type="ECO:0000313" key="7">
    <source>
        <dbReference type="Proteomes" id="UP000298030"/>
    </source>
</evidence>
<dbReference type="PANTHER" id="PTHR43656:SF2">
    <property type="entry name" value="BINDING OXIDOREDUCTASE, PUTATIVE (AFU_ORTHOLOGUE AFUA_2G08260)-RELATED"/>
    <property type="match status" value="1"/>
</dbReference>
<proteinExistence type="inferred from homology"/>
<comment type="caution">
    <text evidence="6">The sequence shown here is derived from an EMBL/GenBank/DDBJ whole genome shotgun (WGS) entry which is preliminary data.</text>
</comment>
<dbReference type="AlphaFoldDB" id="A0A4Y7TPV6"/>
<keyword evidence="4" id="KW-0560">Oxidoreductase</keyword>
<dbReference type="GO" id="GO:0010181">
    <property type="term" value="F:FMN binding"/>
    <property type="evidence" value="ECO:0007669"/>
    <property type="project" value="InterPro"/>
</dbReference>
<dbReference type="GO" id="GO:0016491">
    <property type="term" value="F:oxidoreductase activity"/>
    <property type="evidence" value="ECO:0007669"/>
    <property type="project" value="UniProtKB-KW"/>
</dbReference>
<evidence type="ECO:0000313" key="6">
    <source>
        <dbReference type="EMBL" id="TEB36230.1"/>
    </source>
</evidence>
<organism evidence="6 7">
    <name type="scientific">Coprinellus micaceus</name>
    <name type="common">Glistening ink-cap mushroom</name>
    <name type="synonym">Coprinus micaceus</name>
    <dbReference type="NCBI Taxonomy" id="71717"/>
    <lineage>
        <taxon>Eukaryota</taxon>
        <taxon>Fungi</taxon>
        <taxon>Dikarya</taxon>
        <taxon>Basidiomycota</taxon>
        <taxon>Agaricomycotina</taxon>
        <taxon>Agaricomycetes</taxon>
        <taxon>Agaricomycetidae</taxon>
        <taxon>Agaricales</taxon>
        <taxon>Agaricineae</taxon>
        <taxon>Psathyrellaceae</taxon>
        <taxon>Coprinellus</taxon>
    </lineage>
</organism>
<evidence type="ECO:0000256" key="3">
    <source>
        <dbReference type="ARBA" id="ARBA00022643"/>
    </source>
</evidence>
<dbReference type="STRING" id="71717.A0A4Y7TPV6"/>
<gene>
    <name evidence="6" type="ORF">FA13DRAFT_1727799</name>
</gene>
<evidence type="ECO:0000256" key="4">
    <source>
        <dbReference type="ARBA" id="ARBA00023002"/>
    </source>
</evidence>
<accession>A0A4Y7TPV6</accession>
<feature type="domain" description="NADH:flavin oxidoreductase/NADH oxidase N-terminal" evidence="5">
    <location>
        <begin position="6"/>
        <end position="257"/>
    </location>
</feature>
<dbReference type="InterPro" id="IPR001155">
    <property type="entry name" value="OxRdtase_FMN_N"/>
</dbReference>